<feature type="domain" description="AdoMet activation" evidence="1">
    <location>
        <begin position="56"/>
        <end position="202"/>
    </location>
</feature>
<dbReference type="EMBL" id="VSSQ01001457">
    <property type="protein sequence ID" value="MPM08508.1"/>
    <property type="molecule type" value="Genomic_DNA"/>
</dbReference>
<dbReference type="InterPro" id="IPR004223">
    <property type="entry name" value="VitB12-dep_Met_synth_activ_dom"/>
</dbReference>
<evidence type="ECO:0000313" key="2">
    <source>
        <dbReference type="EMBL" id="MPM08508.1"/>
    </source>
</evidence>
<comment type="caution">
    <text evidence="2">The sequence shown here is derived from an EMBL/GenBank/DDBJ whole genome shotgun (WGS) entry which is preliminary data.</text>
</comment>
<dbReference type="InterPro" id="IPR037010">
    <property type="entry name" value="VitB12-dep_Met_synth_activ_sf"/>
</dbReference>
<reference evidence="2" key="1">
    <citation type="submission" date="2019-08" db="EMBL/GenBank/DDBJ databases">
        <authorList>
            <person name="Kucharzyk K."/>
            <person name="Murdoch R.W."/>
            <person name="Higgins S."/>
            <person name="Loffler F."/>
        </authorList>
    </citation>
    <scope>NUCLEOTIDE SEQUENCE</scope>
</reference>
<evidence type="ECO:0000259" key="1">
    <source>
        <dbReference type="Pfam" id="PF02965"/>
    </source>
</evidence>
<name>A0A644WYF1_9ZZZZ</name>
<dbReference type="SUPFAM" id="SSF56507">
    <property type="entry name" value="Methionine synthase activation domain-like"/>
    <property type="match status" value="1"/>
</dbReference>
<proteinExistence type="predicted"/>
<dbReference type="GO" id="GO:0008705">
    <property type="term" value="F:methionine synthase activity"/>
    <property type="evidence" value="ECO:0007669"/>
    <property type="project" value="InterPro"/>
</dbReference>
<protein>
    <recommendedName>
        <fullName evidence="1">AdoMet activation domain-containing protein</fullName>
    </recommendedName>
</protein>
<dbReference type="Gene3D" id="3.40.109.40">
    <property type="match status" value="1"/>
</dbReference>
<sequence>MRTIISGSVQLKDLNPDFSYFNKNGWNHFVDDINSIKCDFEKLEAEYIAVLVSHETLDLSFSDRVEKALFGSEKFVLFVCTLGSIADDLIRKHKDDILKYCISDSLASIYADGVAEYIHQKVVPNYLDNDDKITNRYSPGYCGWDVFNQHSLFEYFPETPCSIQLNESALMYPVKSVSGIIGIGKDVKFAEYGCGECTNEKCFFLKTK</sequence>
<dbReference type="AlphaFoldDB" id="A0A644WYF1"/>
<gene>
    <name evidence="2" type="ORF">SDC9_54820</name>
</gene>
<dbReference type="Pfam" id="PF02965">
    <property type="entry name" value="Met_synt_B12"/>
    <property type="match status" value="1"/>
</dbReference>
<organism evidence="2">
    <name type="scientific">bioreactor metagenome</name>
    <dbReference type="NCBI Taxonomy" id="1076179"/>
    <lineage>
        <taxon>unclassified sequences</taxon>
        <taxon>metagenomes</taxon>
        <taxon>ecological metagenomes</taxon>
    </lineage>
</organism>
<accession>A0A644WYF1</accession>